<evidence type="ECO:0000256" key="2">
    <source>
        <dbReference type="SAM" id="MobiDB-lite"/>
    </source>
</evidence>
<dbReference type="EMBL" id="BNAL01000038">
    <property type="protein sequence ID" value="GHG09969.1"/>
    <property type="molecule type" value="Genomic_DNA"/>
</dbReference>
<keyword evidence="1" id="KW-0175">Coiled coil</keyword>
<comment type="caution">
    <text evidence="3">The sequence shown here is derived from an EMBL/GenBank/DDBJ whole genome shotgun (WGS) entry which is preliminary data.</text>
</comment>
<proteinExistence type="predicted"/>
<evidence type="ECO:0000313" key="3">
    <source>
        <dbReference type="EMBL" id="GHG09969.1"/>
    </source>
</evidence>
<evidence type="ECO:0000256" key="1">
    <source>
        <dbReference type="SAM" id="Coils"/>
    </source>
</evidence>
<feature type="coiled-coil region" evidence="1">
    <location>
        <begin position="66"/>
        <end position="100"/>
    </location>
</feature>
<keyword evidence="4" id="KW-1185">Reference proteome</keyword>
<gene>
    <name evidence="3" type="ORF">GCM10017783_23110</name>
</gene>
<feature type="region of interest" description="Disordered" evidence="2">
    <location>
        <begin position="1"/>
        <end position="29"/>
    </location>
</feature>
<organism evidence="3 4">
    <name type="scientific">Deinococcus piscis</name>
    <dbReference type="NCBI Taxonomy" id="394230"/>
    <lineage>
        <taxon>Bacteria</taxon>
        <taxon>Thermotogati</taxon>
        <taxon>Deinococcota</taxon>
        <taxon>Deinococci</taxon>
        <taxon>Deinococcales</taxon>
        <taxon>Deinococcaceae</taxon>
        <taxon>Deinococcus</taxon>
    </lineage>
</organism>
<reference evidence="4" key="1">
    <citation type="journal article" date="2019" name="Int. J. Syst. Evol. Microbiol.">
        <title>The Global Catalogue of Microorganisms (GCM) 10K type strain sequencing project: providing services to taxonomists for standard genome sequencing and annotation.</title>
        <authorList>
            <consortium name="The Broad Institute Genomics Platform"/>
            <consortium name="The Broad Institute Genome Sequencing Center for Infectious Disease"/>
            <person name="Wu L."/>
            <person name="Ma J."/>
        </authorList>
    </citation>
    <scope>NUCLEOTIDE SEQUENCE [LARGE SCALE GENOMIC DNA]</scope>
    <source>
        <strain evidence="4">CGMCC 1.18439</strain>
    </source>
</reference>
<protein>
    <submittedName>
        <fullName evidence="3">Uncharacterized protein</fullName>
    </submittedName>
</protein>
<accession>A0ABQ3KCK2</accession>
<dbReference type="RefSeq" id="WP_189643898.1">
    <property type="nucleotide sequence ID" value="NZ_BNAL01000038.1"/>
</dbReference>
<name>A0ABQ3KCK2_9DEIO</name>
<sequence length="219" mass="23941">MATDNNAPGSDTCEPLEETRLQQEATSGQEAVQQLAAEYRPSMDVDVLHSWAAHAAAALAATHAALEASQQSRLQAEALVKQFRQQAAQEANEAAQAFRQNQMDVRKFCQGMESGLLSAASQLEQAISTAQVPEVSHVESTQVQSNPPRPVKAAVLRERLDELNTQIGALEHERELTWAALNATDCYETLDTPGNLKNALHQQGRLADLKNNPGQERRH</sequence>
<dbReference type="Proteomes" id="UP000632154">
    <property type="component" value="Unassembled WGS sequence"/>
</dbReference>
<evidence type="ECO:0000313" key="4">
    <source>
        <dbReference type="Proteomes" id="UP000632154"/>
    </source>
</evidence>